<gene>
    <name evidence="1" type="ORF">CINC_LOCUS6163</name>
</gene>
<dbReference type="Proteomes" id="UP001154114">
    <property type="component" value="Chromosome 20"/>
</dbReference>
<protein>
    <submittedName>
        <fullName evidence="1">Uncharacterized protein</fullName>
    </submittedName>
</protein>
<accession>A0A9N8KXA3</accession>
<proteinExistence type="predicted"/>
<name>A0A9N8KXA3_CHRIL</name>
<evidence type="ECO:0000313" key="1">
    <source>
        <dbReference type="EMBL" id="CAD0203852.1"/>
    </source>
</evidence>
<reference evidence="1" key="1">
    <citation type="submission" date="2021-12" db="EMBL/GenBank/DDBJ databases">
        <authorList>
            <person name="King R."/>
        </authorList>
    </citation>
    <scope>NUCLEOTIDE SEQUENCE</scope>
</reference>
<dbReference type="EMBL" id="LR824023">
    <property type="protein sequence ID" value="CAD0203852.1"/>
    <property type="molecule type" value="Genomic_DNA"/>
</dbReference>
<organism evidence="1 2">
    <name type="scientific">Chrysodeixis includens</name>
    <name type="common">Soybean looper</name>
    <name type="synonym">Pseudoplusia includens</name>
    <dbReference type="NCBI Taxonomy" id="689277"/>
    <lineage>
        <taxon>Eukaryota</taxon>
        <taxon>Metazoa</taxon>
        <taxon>Ecdysozoa</taxon>
        <taxon>Arthropoda</taxon>
        <taxon>Hexapoda</taxon>
        <taxon>Insecta</taxon>
        <taxon>Pterygota</taxon>
        <taxon>Neoptera</taxon>
        <taxon>Endopterygota</taxon>
        <taxon>Lepidoptera</taxon>
        <taxon>Glossata</taxon>
        <taxon>Ditrysia</taxon>
        <taxon>Noctuoidea</taxon>
        <taxon>Noctuidae</taxon>
        <taxon>Plusiinae</taxon>
        <taxon>Chrysodeixis</taxon>
    </lineage>
</organism>
<dbReference type="AlphaFoldDB" id="A0A9N8KXA3"/>
<sequence>MSAREGKCSVERGGFLAGTAACLATRAPPPSVKVEAVKGTPVVTSATCDADAIYGSERKLLIEILTNVQLPLNRPLATLLLRTPWFYIYSDRLKTEDGTEKKKEETYGGVQFTLCARANLQQRASVGPTTNDELKIY</sequence>
<evidence type="ECO:0000313" key="2">
    <source>
        <dbReference type="Proteomes" id="UP001154114"/>
    </source>
</evidence>
<keyword evidence="2" id="KW-1185">Reference proteome</keyword>